<evidence type="ECO:0000256" key="2">
    <source>
        <dbReference type="SAM" id="Phobius"/>
    </source>
</evidence>
<organism evidence="3 4">
    <name type="scientific">Hyaloscypha bicolor E</name>
    <dbReference type="NCBI Taxonomy" id="1095630"/>
    <lineage>
        <taxon>Eukaryota</taxon>
        <taxon>Fungi</taxon>
        <taxon>Dikarya</taxon>
        <taxon>Ascomycota</taxon>
        <taxon>Pezizomycotina</taxon>
        <taxon>Leotiomycetes</taxon>
        <taxon>Helotiales</taxon>
        <taxon>Hyaloscyphaceae</taxon>
        <taxon>Hyaloscypha</taxon>
        <taxon>Hyaloscypha bicolor</taxon>
    </lineage>
</organism>
<feature type="transmembrane region" description="Helical" evidence="2">
    <location>
        <begin position="199"/>
        <end position="219"/>
    </location>
</feature>
<feature type="transmembrane region" description="Helical" evidence="2">
    <location>
        <begin position="253"/>
        <end position="274"/>
    </location>
</feature>
<keyword evidence="2" id="KW-0812">Transmembrane</keyword>
<reference evidence="3 4" key="1">
    <citation type="submission" date="2016-04" db="EMBL/GenBank/DDBJ databases">
        <title>A degradative enzymes factory behind the ericoid mycorrhizal symbiosis.</title>
        <authorList>
            <consortium name="DOE Joint Genome Institute"/>
            <person name="Martino E."/>
            <person name="Morin E."/>
            <person name="Grelet G."/>
            <person name="Kuo A."/>
            <person name="Kohler A."/>
            <person name="Daghino S."/>
            <person name="Barry K."/>
            <person name="Choi C."/>
            <person name="Cichocki N."/>
            <person name="Clum A."/>
            <person name="Copeland A."/>
            <person name="Hainaut M."/>
            <person name="Haridas S."/>
            <person name="Labutti K."/>
            <person name="Lindquist E."/>
            <person name="Lipzen A."/>
            <person name="Khouja H.-R."/>
            <person name="Murat C."/>
            <person name="Ohm R."/>
            <person name="Olson A."/>
            <person name="Spatafora J."/>
            <person name="Veneault-Fourrey C."/>
            <person name="Henrissat B."/>
            <person name="Grigoriev I."/>
            <person name="Martin F."/>
            <person name="Perotto S."/>
        </authorList>
    </citation>
    <scope>NUCLEOTIDE SEQUENCE [LARGE SCALE GENOMIC DNA]</scope>
    <source>
        <strain evidence="3 4">E</strain>
    </source>
</reference>
<dbReference type="EMBL" id="KZ613912">
    <property type="protein sequence ID" value="PMD51072.1"/>
    <property type="molecule type" value="Genomic_DNA"/>
</dbReference>
<dbReference type="STRING" id="1095630.A0A2J6SJX5"/>
<dbReference type="InParanoid" id="A0A2J6SJX5"/>
<keyword evidence="4" id="KW-1185">Reference proteome</keyword>
<accession>A0A2J6SJX5</accession>
<dbReference type="GeneID" id="36589739"/>
<keyword evidence="2" id="KW-0472">Membrane</keyword>
<dbReference type="RefSeq" id="XP_024727976.1">
    <property type="nucleotide sequence ID" value="XM_024881662.1"/>
</dbReference>
<feature type="region of interest" description="Disordered" evidence="1">
    <location>
        <begin position="409"/>
        <end position="445"/>
    </location>
</feature>
<feature type="transmembrane region" description="Helical" evidence="2">
    <location>
        <begin position="96"/>
        <end position="117"/>
    </location>
</feature>
<dbReference type="Proteomes" id="UP000235371">
    <property type="component" value="Unassembled WGS sequence"/>
</dbReference>
<feature type="transmembrane region" description="Helical" evidence="2">
    <location>
        <begin position="156"/>
        <end position="178"/>
    </location>
</feature>
<dbReference type="AlphaFoldDB" id="A0A2J6SJX5"/>
<gene>
    <name evidence="3" type="ORF">K444DRAFT_620245</name>
</gene>
<protein>
    <submittedName>
        <fullName evidence="3">Uncharacterized protein</fullName>
    </submittedName>
</protein>
<feature type="compositionally biased region" description="Basic and acidic residues" evidence="1">
    <location>
        <begin position="433"/>
        <end position="445"/>
    </location>
</feature>
<sequence length="445" mass="50549">MGDSVHKNALEANFQYNNATSQRHTTPRKRNEPVRLSPPFSNVHSIFQPQILFAFSTQVPIYNLNYIHYISRLPRTSQSSNMPACGFSGNADMYGLGIRVGFYLQWYGVLLASYLDLEEETREMLFSNALFVLATFIALVITTARDSSSLQVVEVYIILLLTFGAYATLVPVHLWRLATGFKARWDPSRFPGVVASEMFSLLYYLLLIAVGAFQLWFWFAWVPQPSRTPECPEYGFFFARIRLNEATFRGVNVAVHLGIMVVCLVNLVGLLRGWGKSGKSRELVDEKRRKVLRKMNHCVDLIVRSVVIVGTELTIWWNEIRDINSVSTAAQTIALIIGLGSVIRVLYVYFKENHKGRSWLWRSESETETPTHTTLMADLTRLRLCSAETKLPPGYKLVKKGEGKDFTVEVIKDEGEGKTPARRNEDEDEDEGEIRVLSDSEVKSV</sequence>
<name>A0A2J6SJX5_9HELO</name>
<evidence type="ECO:0000256" key="1">
    <source>
        <dbReference type="SAM" id="MobiDB-lite"/>
    </source>
</evidence>
<feature type="compositionally biased region" description="Basic and acidic residues" evidence="1">
    <location>
        <begin position="409"/>
        <end position="425"/>
    </location>
</feature>
<keyword evidence="2" id="KW-1133">Transmembrane helix</keyword>
<proteinExistence type="predicted"/>
<feature type="transmembrane region" description="Helical" evidence="2">
    <location>
        <begin position="295"/>
        <end position="317"/>
    </location>
</feature>
<evidence type="ECO:0000313" key="3">
    <source>
        <dbReference type="EMBL" id="PMD51072.1"/>
    </source>
</evidence>
<feature type="transmembrane region" description="Helical" evidence="2">
    <location>
        <begin position="329"/>
        <end position="350"/>
    </location>
</feature>
<evidence type="ECO:0000313" key="4">
    <source>
        <dbReference type="Proteomes" id="UP000235371"/>
    </source>
</evidence>
<feature type="transmembrane region" description="Helical" evidence="2">
    <location>
        <begin position="124"/>
        <end position="144"/>
    </location>
</feature>
<dbReference type="OrthoDB" id="3945378at2759"/>